<dbReference type="Proteomes" id="UP000002258">
    <property type="component" value="Chromosome 5"/>
</dbReference>
<dbReference type="AlphaFoldDB" id="A3LVF7"/>
<dbReference type="KEGG" id="pic:PICST_60109"/>
<dbReference type="EMBL" id="CP000499">
    <property type="protein sequence ID" value="ABN67112.2"/>
    <property type="molecule type" value="Genomic_DNA"/>
</dbReference>
<reference evidence="2 3" key="1">
    <citation type="journal article" date="2007" name="Nat. Biotechnol.">
        <title>Genome sequence of the lignocellulose-bioconverting and xylose-fermenting yeast Pichia stipitis.</title>
        <authorList>
            <person name="Jeffries T.W."/>
            <person name="Grigoriev I.V."/>
            <person name="Grimwood J."/>
            <person name="Laplaza J.M."/>
            <person name="Aerts A."/>
            <person name="Salamov A."/>
            <person name="Schmutz J."/>
            <person name="Lindquist E."/>
            <person name="Dehal P."/>
            <person name="Shapiro H."/>
            <person name="Jin Y.S."/>
            <person name="Passoth V."/>
            <person name="Richardson P.M."/>
        </authorList>
    </citation>
    <scope>NUCLEOTIDE SEQUENCE [LARGE SCALE GENOMIC DNA]</scope>
    <source>
        <strain evidence="3">ATCC 58785 / CBS 6054 / NBRC 10063 / NRRL Y-11545</strain>
    </source>
</reference>
<dbReference type="SUPFAM" id="SSF47473">
    <property type="entry name" value="EF-hand"/>
    <property type="match status" value="1"/>
</dbReference>
<protein>
    <submittedName>
        <fullName evidence="2">Mlc2p</fullName>
    </submittedName>
</protein>
<keyword evidence="3" id="KW-1185">Reference proteome</keyword>
<dbReference type="GeneID" id="4839410"/>
<evidence type="ECO:0000313" key="3">
    <source>
        <dbReference type="Proteomes" id="UP000002258"/>
    </source>
</evidence>
<organism evidence="2 3">
    <name type="scientific">Scheffersomyces stipitis (strain ATCC 58785 / CBS 6054 / NBRC 10063 / NRRL Y-11545)</name>
    <name type="common">Yeast</name>
    <name type="synonym">Pichia stipitis</name>
    <dbReference type="NCBI Taxonomy" id="322104"/>
    <lineage>
        <taxon>Eukaryota</taxon>
        <taxon>Fungi</taxon>
        <taxon>Dikarya</taxon>
        <taxon>Ascomycota</taxon>
        <taxon>Saccharomycotina</taxon>
        <taxon>Pichiomycetes</taxon>
        <taxon>Debaryomycetaceae</taxon>
        <taxon>Scheffersomyces</taxon>
    </lineage>
</organism>
<dbReference type="InterPro" id="IPR011992">
    <property type="entry name" value="EF-hand-dom_pair"/>
</dbReference>
<evidence type="ECO:0000313" key="2">
    <source>
        <dbReference type="EMBL" id="ABN67112.2"/>
    </source>
</evidence>
<dbReference type="InterPro" id="IPR050403">
    <property type="entry name" value="Myosin_RLC"/>
</dbReference>
<dbReference type="eggNOG" id="KOG0027">
    <property type="taxonomic scope" value="Eukaryota"/>
</dbReference>
<proteinExistence type="predicted"/>
<keyword evidence="1" id="KW-0677">Repeat</keyword>
<evidence type="ECO:0000256" key="1">
    <source>
        <dbReference type="ARBA" id="ARBA00022737"/>
    </source>
</evidence>
<dbReference type="STRING" id="322104.A3LVF7"/>
<dbReference type="InParanoid" id="A3LVF7"/>
<name>A3LVF7_PICST</name>
<accession>A3LVF7</accession>
<dbReference type="Gene3D" id="1.10.238.10">
    <property type="entry name" value="EF-hand"/>
    <property type="match status" value="1"/>
</dbReference>
<dbReference type="HOGENOM" id="CLU_1594307_0_0_1"/>
<dbReference type="OMA" id="EQMDGTQ"/>
<dbReference type="OrthoDB" id="429467at2759"/>
<dbReference type="RefSeq" id="XP_001385141.2">
    <property type="nucleotide sequence ID" value="XM_001385104.1"/>
</dbReference>
<dbReference type="FunCoup" id="A3LVF7">
    <property type="interactions" value="36"/>
</dbReference>
<dbReference type="PANTHER" id="PTHR23049">
    <property type="entry name" value="MYOSIN REGULATORY LIGHT CHAIN 2"/>
    <property type="match status" value="1"/>
</dbReference>
<sequence length="175" mass="19523">MSALNTLTGGQKAQLRNAFTLIDGESRDSLITKLDLVKLYTTLGLKIPTDEELASMLSLASDNSEQGKEPGLNFTQFSNIMAKELSKLEDRTTIYKALKVFENEKAVGDNRYDDIEIELEKIKDACCTVQLGEIGSGDHRLSRSKFDEMVAGFVKGQMDGRQIFQASKWIEAYID</sequence>
<gene>
    <name evidence="2" type="primary">MLC2</name>
    <name evidence="2" type="ORF">PICST_60109</name>
</gene>